<organism evidence="5 6">
    <name type="scientific">Amborella trichopoda</name>
    <dbReference type="NCBI Taxonomy" id="13333"/>
    <lineage>
        <taxon>Eukaryota</taxon>
        <taxon>Viridiplantae</taxon>
        <taxon>Streptophyta</taxon>
        <taxon>Embryophyta</taxon>
        <taxon>Tracheophyta</taxon>
        <taxon>Spermatophyta</taxon>
        <taxon>Magnoliopsida</taxon>
        <taxon>Amborellales</taxon>
        <taxon>Amborellaceae</taxon>
        <taxon>Amborella</taxon>
    </lineage>
</organism>
<dbReference type="PANTHER" id="PTHR48048:SF45">
    <property type="entry name" value="GLYCOSYLTRANSFERASE"/>
    <property type="match status" value="1"/>
</dbReference>
<keyword evidence="3" id="KW-0328">Glycosyltransferase</keyword>
<name>U5D276_AMBTC</name>
<dbReference type="InterPro" id="IPR002213">
    <property type="entry name" value="UDP_glucos_trans"/>
</dbReference>
<keyword evidence="2 3" id="KW-0808">Transferase</keyword>
<dbReference type="OMA" id="RICRDEA"/>
<dbReference type="SUPFAM" id="SSF53756">
    <property type="entry name" value="UDP-Glycosyltransferase/glycogen phosphorylase"/>
    <property type="match status" value="1"/>
</dbReference>
<sequence>MENVTKVQVLMFPLPPIGHLVTTVELAKILIHNHSLLSITILTPHDHPFDAPTTAPYIARISASYSPTRLRFLNLPPVHFSPTPDMRSQTIRSLFVAAHKPLVAEALKSLSTPSSPVRAFITDFFCTNLLEAAEEADVPCYLFFTSGANLLSLMLYLPTLHDQIPCEFRDCKNPIPVPGLPPVPAIDLPLVLQDRTNDAYKWFLYHAGRLRESKGIIINTFAELEPLTLKALREGLCLPNHPTPPIYTVGPLLNLDDQPAGGEGHECLRWLDKQPHGSVVFLCFGSLGAFPAHQTNEIALGLEQSGQRFLWSLRTTSHDSEPLPEGFLERTQGYGMVWPKWVPQVAVLTHPAVGGFVSHCGWNSTLESLCHGVPMVAWPLYAEQRLNALVLVRELGVALEMEMAEDGVVRAEALGSRVRALMEEEEGRRVRKRAKELKAAAMKVVEEGGSSQSSLKAAIHEILKAGVVSV</sequence>
<dbReference type="EC" id="2.4.1.-" evidence="4"/>
<dbReference type="InterPro" id="IPR050481">
    <property type="entry name" value="UDP-glycosyltransf_plant"/>
</dbReference>
<dbReference type="CDD" id="cd03784">
    <property type="entry name" value="GT1_Gtf-like"/>
    <property type="match status" value="1"/>
</dbReference>
<accession>U5D276</accession>
<dbReference type="Gene3D" id="3.40.50.2000">
    <property type="entry name" value="Glycogen Phosphorylase B"/>
    <property type="match status" value="2"/>
</dbReference>
<evidence type="ECO:0000256" key="2">
    <source>
        <dbReference type="ARBA" id="ARBA00022679"/>
    </source>
</evidence>
<dbReference type="PANTHER" id="PTHR48048">
    <property type="entry name" value="GLYCOSYLTRANSFERASE"/>
    <property type="match status" value="1"/>
</dbReference>
<dbReference type="Proteomes" id="UP000017836">
    <property type="component" value="Unassembled WGS sequence"/>
</dbReference>
<dbReference type="OrthoDB" id="5835829at2759"/>
<evidence type="ECO:0000313" key="5">
    <source>
        <dbReference type="EMBL" id="ERN19726.1"/>
    </source>
</evidence>
<dbReference type="GO" id="GO:0035251">
    <property type="term" value="F:UDP-glucosyltransferase activity"/>
    <property type="evidence" value="ECO:0000318"/>
    <property type="project" value="GO_Central"/>
</dbReference>
<reference evidence="6" key="1">
    <citation type="journal article" date="2013" name="Science">
        <title>The Amborella genome and the evolution of flowering plants.</title>
        <authorList>
            <consortium name="Amborella Genome Project"/>
        </authorList>
    </citation>
    <scope>NUCLEOTIDE SEQUENCE [LARGE SCALE GENOMIC DNA]</scope>
</reference>
<evidence type="ECO:0000256" key="3">
    <source>
        <dbReference type="RuleBase" id="RU003718"/>
    </source>
</evidence>
<dbReference type="KEGG" id="atr:18448121"/>
<dbReference type="AlphaFoldDB" id="U5D276"/>
<protein>
    <recommendedName>
        <fullName evidence="4">Glycosyltransferase</fullName>
        <ecNumber evidence="4">2.4.1.-</ecNumber>
    </recommendedName>
</protein>
<dbReference type="eggNOG" id="KOG1192">
    <property type="taxonomic scope" value="Eukaryota"/>
</dbReference>
<dbReference type="HOGENOM" id="CLU_001724_3_2_1"/>
<dbReference type="Pfam" id="PF00201">
    <property type="entry name" value="UDPGT"/>
    <property type="match status" value="1"/>
</dbReference>
<proteinExistence type="inferred from homology"/>
<evidence type="ECO:0000313" key="6">
    <source>
        <dbReference type="Proteomes" id="UP000017836"/>
    </source>
</evidence>
<evidence type="ECO:0000256" key="4">
    <source>
        <dbReference type="RuleBase" id="RU362057"/>
    </source>
</evidence>
<keyword evidence="6" id="KW-1185">Reference proteome</keyword>
<gene>
    <name evidence="5" type="ORF">AMTR_s00062p00208230</name>
</gene>
<dbReference type="EMBL" id="KI392068">
    <property type="protein sequence ID" value="ERN19726.1"/>
    <property type="molecule type" value="Genomic_DNA"/>
</dbReference>
<dbReference type="InterPro" id="IPR035595">
    <property type="entry name" value="UDP_glycos_trans_CS"/>
</dbReference>
<evidence type="ECO:0000256" key="1">
    <source>
        <dbReference type="ARBA" id="ARBA00009995"/>
    </source>
</evidence>
<comment type="similarity">
    <text evidence="1 3">Belongs to the UDP-glycosyltransferase family.</text>
</comment>
<dbReference type="Gramene" id="ERN19726">
    <property type="protein sequence ID" value="ERN19726"/>
    <property type="gene ID" value="AMTR_s00062p00208230"/>
</dbReference>
<dbReference type="FunFam" id="3.40.50.2000:FF:000056">
    <property type="entry name" value="Glycosyltransferase"/>
    <property type="match status" value="1"/>
</dbReference>
<dbReference type="PROSITE" id="PS00375">
    <property type="entry name" value="UDPGT"/>
    <property type="match status" value="1"/>
</dbReference>